<evidence type="ECO:0000259" key="1">
    <source>
        <dbReference type="PROSITE" id="PS51186"/>
    </source>
</evidence>
<proteinExistence type="predicted"/>
<feature type="domain" description="N-acetyltransferase" evidence="1">
    <location>
        <begin position="12"/>
        <end position="177"/>
    </location>
</feature>
<dbReference type="InterPro" id="IPR016181">
    <property type="entry name" value="Acyl_CoA_acyltransferase"/>
</dbReference>
<dbReference type="CDD" id="cd04301">
    <property type="entry name" value="NAT_SF"/>
    <property type="match status" value="1"/>
</dbReference>
<evidence type="ECO:0000313" key="3">
    <source>
        <dbReference type="Proteomes" id="UP000440498"/>
    </source>
</evidence>
<organism evidence="2 3">
    <name type="scientific">Rugamonas aquatica</name>
    <dbReference type="NCBI Taxonomy" id="2743357"/>
    <lineage>
        <taxon>Bacteria</taxon>
        <taxon>Pseudomonadati</taxon>
        <taxon>Pseudomonadota</taxon>
        <taxon>Betaproteobacteria</taxon>
        <taxon>Burkholderiales</taxon>
        <taxon>Oxalobacteraceae</taxon>
        <taxon>Telluria group</taxon>
        <taxon>Rugamonas</taxon>
    </lineage>
</organism>
<accession>A0A6A7N4D8</accession>
<keyword evidence="3" id="KW-1185">Reference proteome</keyword>
<dbReference type="Gene3D" id="3.40.630.30">
    <property type="match status" value="1"/>
</dbReference>
<reference evidence="2 3" key="1">
    <citation type="submission" date="2019-10" db="EMBL/GenBank/DDBJ databases">
        <title>Two novel species isolated from a subtropical stream in China.</title>
        <authorList>
            <person name="Lu H."/>
        </authorList>
    </citation>
    <scope>NUCLEOTIDE SEQUENCE [LARGE SCALE GENOMIC DNA]</scope>
    <source>
        <strain evidence="2 3">FT29W</strain>
    </source>
</reference>
<keyword evidence="2" id="KW-0808">Transferase</keyword>
<gene>
    <name evidence="2" type="ORF">GEV02_17055</name>
</gene>
<evidence type="ECO:0000313" key="2">
    <source>
        <dbReference type="EMBL" id="MQA39862.1"/>
    </source>
</evidence>
<dbReference type="InterPro" id="IPR000182">
    <property type="entry name" value="GNAT_dom"/>
</dbReference>
<dbReference type="PROSITE" id="PS51186">
    <property type="entry name" value="GNAT"/>
    <property type="match status" value="1"/>
</dbReference>
<dbReference type="GO" id="GO:0016747">
    <property type="term" value="F:acyltransferase activity, transferring groups other than amino-acyl groups"/>
    <property type="evidence" value="ECO:0007669"/>
    <property type="project" value="InterPro"/>
</dbReference>
<dbReference type="Pfam" id="PF13527">
    <property type="entry name" value="Acetyltransf_9"/>
    <property type="match status" value="1"/>
</dbReference>
<protein>
    <submittedName>
        <fullName evidence="2">GNAT family N-acetyltransferase</fullName>
    </submittedName>
</protein>
<sequence>MTADTAAATPTLTFAPVRYDEAALAKYGALFAACFPDASKFTPAYLRWLYADNPDGAAAGYDAWDGERLAAHYVCVPGVARIGGQDVRVLLSLNTATHPDYQGKGLFTRLAALTYDSAREQGYDAVYGVANANSTPGFIRKLGFQLVRPLEARLGWGGVGTRPHGQGAAVSFERQRSPAALAWRCANPDNPVRMRRRGALWQFDAAALSVARAYGELALAAGAAPDHNTVAGAWAPARLYLGLVPDSERRYTGYPAIPQRLRPSPLNLIYRSLSGRVAQLDPAAIRFSFLDFDAY</sequence>
<dbReference type="EMBL" id="WHUG01000006">
    <property type="protein sequence ID" value="MQA39862.1"/>
    <property type="molecule type" value="Genomic_DNA"/>
</dbReference>
<dbReference type="SUPFAM" id="SSF55729">
    <property type="entry name" value="Acyl-CoA N-acyltransferases (Nat)"/>
    <property type="match status" value="1"/>
</dbReference>
<dbReference type="AlphaFoldDB" id="A0A6A7N4D8"/>
<name>A0A6A7N4D8_9BURK</name>
<comment type="caution">
    <text evidence="2">The sequence shown here is derived from an EMBL/GenBank/DDBJ whole genome shotgun (WGS) entry which is preliminary data.</text>
</comment>
<dbReference type="Proteomes" id="UP000440498">
    <property type="component" value="Unassembled WGS sequence"/>
</dbReference>
<dbReference type="RefSeq" id="WP_152839113.1">
    <property type="nucleotide sequence ID" value="NZ_WHUG01000006.1"/>
</dbReference>